<dbReference type="EMBL" id="JACBYR010000003">
    <property type="protein sequence ID" value="NYE85873.1"/>
    <property type="molecule type" value="Genomic_DNA"/>
</dbReference>
<comment type="caution">
    <text evidence="1">The sequence shown here is derived from an EMBL/GenBank/DDBJ whole genome shotgun (WGS) entry which is preliminary data.</text>
</comment>
<reference evidence="1 2" key="1">
    <citation type="submission" date="2020-07" db="EMBL/GenBank/DDBJ databases">
        <title>Genomic Encyclopedia of Type Strains, Phase IV (KMG-V): Genome sequencing to study the core and pangenomes of soil and plant-associated prokaryotes.</title>
        <authorList>
            <person name="Whitman W."/>
        </authorList>
    </citation>
    <scope>NUCLEOTIDE SEQUENCE [LARGE SCALE GENOMIC DNA]</scope>
    <source>
        <strain evidence="1 2">SAS40</strain>
    </source>
</reference>
<name>A0A7Y9LQC1_9BURK</name>
<dbReference type="AlphaFoldDB" id="A0A7Y9LQC1"/>
<dbReference type="Proteomes" id="UP000542125">
    <property type="component" value="Unassembled WGS sequence"/>
</dbReference>
<dbReference type="RefSeq" id="WP_257022691.1">
    <property type="nucleotide sequence ID" value="NZ_JACBYR010000003.1"/>
</dbReference>
<evidence type="ECO:0000313" key="1">
    <source>
        <dbReference type="EMBL" id="NYE85873.1"/>
    </source>
</evidence>
<organism evidence="1 2">
    <name type="scientific">Pigmentiphaga litoralis</name>
    <dbReference type="NCBI Taxonomy" id="516702"/>
    <lineage>
        <taxon>Bacteria</taxon>
        <taxon>Pseudomonadati</taxon>
        <taxon>Pseudomonadota</taxon>
        <taxon>Betaproteobacteria</taxon>
        <taxon>Burkholderiales</taxon>
        <taxon>Alcaligenaceae</taxon>
        <taxon>Pigmentiphaga</taxon>
    </lineage>
</organism>
<keyword evidence="2" id="KW-1185">Reference proteome</keyword>
<gene>
    <name evidence="1" type="ORF">FHW18_005192</name>
</gene>
<protein>
    <submittedName>
        <fullName evidence="1">Uncharacterized protein</fullName>
    </submittedName>
</protein>
<evidence type="ECO:0000313" key="2">
    <source>
        <dbReference type="Proteomes" id="UP000542125"/>
    </source>
</evidence>
<sequence length="136" mass="14455">MSQTSILRSIVRPLRQRAALLAVLTALGSLAGCDYVGLQPVSKLEARKEAEGKAIGGACRQAGRALEDCYTFNPNMPKAAIFLGWREMNDYMMQNNLTVIRPEVAPVLPNGRARLDAPAPAAAPAANKLPAKAAAL</sequence>
<accession>A0A7Y9LQC1</accession>
<proteinExistence type="predicted"/>